<dbReference type="OrthoDB" id="797097at2"/>
<sequence>MNWKLIFQLSMFGLIMAFGTISLIPEKVEFIFWLFISIAVAYVIAKVCTGKYFAHGFFVSGLNSVYLTTTHTFFYTSYSTHHPDMSKMMPAGGYLIGYMIGIGLISAIVFGLFQGLFALIASKLVKQKTPLQ</sequence>
<evidence type="ECO:0000313" key="3">
    <source>
        <dbReference type="Proteomes" id="UP000268007"/>
    </source>
</evidence>
<name>A0A495IW51_9SPHI</name>
<dbReference type="Proteomes" id="UP000268007">
    <property type="component" value="Unassembled WGS sequence"/>
</dbReference>
<dbReference type="RefSeq" id="WP_121196644.1">
    <property type="nucleotide sequence ID" value="NZ_RBKU01000001.1"/>
</dbReference>
<feature type="transmembrane region" description="Helical" evidence="1">
    <location>
        <begin position="56"/>
        <end position="75"/>
    </location>
</feature>
<evidence type="ECO:0000313" key="2">
    <source>
        <dbReference type="EMBL" id="RKR80812.1"/>
    </source>
</evidence>
<organism evidence="2 3">
    <name type="scientific">Mucilaginibacter gracilis</name>
    <dbReference type="NCBI Taxonomy" id="423350"/>
    <lineage>
        <taxon>Bacteria</taxon>
        <taxon>Pseudomonadati</taxon>
        <taxon>Bacteroidota</taxon>
        <taxon>Sphingobacteriia</taxon>
        <taxon>Sphingobacteriales</taxon>
        <taxon>Sphingobacteriaceae</taxon>
        <taxon>Mucilaginibacter</taxon>
    </lineage>
</organism>
<keyword evidence="1" id="KW-0472">Membrane</keyword>
<dbReference type="EMBL" id="RBKU01000001">
    <property type="protein sequence ID" value="RKR80812.1"/>
    <property type="molecule type" value="Genomic_DNA"/>
</dbReference>
<feature type="transmembrane region" description="Helical" evidence="1">
    <location>
        <begin position="95"/>
        <end position="121"/>
    </location>
</feature>
<feature type="transmembrane region" description="Helical" evidence="1">
    <location>
        <begin position="5"/>
        <end position="24"/>
    </location>
</feature>
<evidence type="ECO:0000256" key="1">
    <source>
        <dbReference type="SAM" id="Phobius"/>
    </source>
</evidence>
<feature type="transmembrane region" description="Helical" evidence="1">
    <location>
        <begin position="30"/>
        <end position="49"/>
    </location>
</feature>
<comment type="caution">
    <text evidence="2">The sequence shown here is derived from an EMBL/GenBank/DDBJ whole genome shotgun (WGS) entry which is preliminary data.</text>
</comment>
<protein>
    <submittedName>
        <fullName evidence="2">Uncharacterized protein</fullName>
    </submittedName>
</protein>
<keyword evidence="1" id="KW-1133">Transmembrane helix</keyword>
<gene>
    <name evidence="2" type="ORF">BDD43_0947</name>
</gene>
<reference evidence="2 3" key="1">
    <citation type="submission" date="2018-10" db="EMBL/GenBank/DDBJ databases">
        <title>Genomic Encyclopedia of Archaeal and Bacterial Type Strains, Phase II (KMG-II): from individual species to whole genera.</title>
        <authorList>
            <person name="Goeker M."/>
        </authorList>
    </citation>
    <scope>NUCLEOTIDE SEQUENCE [LARGE SCALE GENOMIC DNA]</scope>
    <source>
        <strain evidence="2 3">DSM 18602</strain>
    </source>
</reference>
<accession>A0A495IW51</accession>
<proteinExistence type="predicted"/>
<dbReference type="AlphaFoldDB" id="A0A495IW51"/>
<keyword evidence="1" id="KW-0812">Transmembrane</keyword>
<keyword evidence="3" id="KW-1185">Reference proteome</keyword>